<reference evidence="1 2" key="1">
    <citation type="submission" date="2012-01" db="EMBL/GenBank/DDBJ databases">
        <title>The Genome Sequence of Odoribacter laneus YIT 12061.</title>
        <authorList>
            <consortium name="The Broad Institute Genome Sequencing Platform"/>
            <person name="Earl A."/>
            <person name="Ward D."/>
            <person name="Feldgarden M."/>
            <person name="Gevers D."/>
            <person name="Morotomi M."/>
            <person name="Young S.K."/>
            <person name="Zeng Q."/>
            <person name="Gargeya S."/>
            <person name="Fitzgerald M."/>
            <person name="Haas B."/>
            <person name="Abouelleil A."/>
            <person name="Alvarado L."/>
            <person name="Arachchi H.M."/>
            <person name="Berlin A."/>
            <person name="Chapman S.B."/>
            <person name="Gearin G."/>
            <person name="Goldberg J."/>
            <person name="Griggs A."/>
            <person name="Gujja S."/>
            <person name="Hansen M."/>
            <person name="Heiman D."/>
            <person name="Howarth C."/>
            <person name="Larimer J."/>
            <person name="Lui A."/>
            <person name="MacDonald P.J.P."/>
            <person name="McCowen C."/>
            <person name="Montmayeur A."/>
            <person name="Murphy C."/>
            <person name="Neiman D."/>
            <person name="Pearson M."/>
            <person name="Priest M."/>
            <person name="Roberts A."/>
            <person name="Saif S."/>
            <person name="Shea T."/>
            <person name="Sisk P."/>
            <person name="Stolte C."/>
            <person name="Sykes S."/>
            <person name="Wortman J."/>
            <person name="Nusbaum C."/>
            <person name="Birren B."/>
        </authorList>
    </citation>
    <scope>NUCLEOTIDE SEQUENCE [LARGE SCALE GENOMIC DNA]</scope>
    <source>
        <strain evidence="1 2">YIT 12061</strain>
    </source>
</reference>
<dbReference type="GO" id="GO:0030246">
    <property type="term" value="F:carbohydrate binding"/>
    <property type="evidence" value="ECO:0007669"/>
    <property type="project" value="InterPro"/>
</dbReference>
<accession>H1DH70</accession>
<dbReference type="STRING" id="742817.HMPREF9449_01606"/>
<evidence type="ECO:0000313" key="2">
    <source>
        <dbReference type="Proteomes" id="UP000004892"/>
    </source>
</evidence>
<organism evidence="1 2">
    <name type="scientific">Odoribacter laneus YIT 12061</name>
    <dbReference type="NCBI Taxonomy" id="742817"/>
    <lineage>
        <taxon>Bacteria</taxon>
        <taxon>Pseudomonadati</taxon>
        <taxon>Bacteroidota</taxon>
        <taxon>Bacteroidia</taxon>
        <taxon>Bacteroidales</taxon>
        <taxon>Odoribacteraceae</taxon>
        <taxon>Odoribacter</taxon>
    </lineage>
</organism>
<evidence type="ECO:0000313" key="1">
    <source>
        <dbReference type="EMBL" id="EHP47753.1"/>
    </source>
</evidence>
<sequence length="376" mass="42317">MNKCIVGALLFCLAIGCGEKLEVRVTVRNPLSWDRQKETVEIGWAELQKKLKGVTDSTILVLNAAGEEIPSQVLFKGEKQPQSLIFQTDVPSDAEAVYRLVLGHPQAYRPEAYGRFVPERMDDYAWENNLVGHRMYGPALEATGEISNGIDVWVKKTGELLIDEWYRTGDYHKDRGKGMDCYKVGRTLGAGALAPYRDGKIVLGNNYIHQQTLDNGPIRISFRLDYAPFQVGKEEITETRTIALDANSRFNRIEERYTGIKDSLEVVAGIVVRPEPGQIWKEAEKGLMGYWEPQNNDNGDNNGHLAVGVIFLQPAKEIVERGGHLLGRVDYPVGESFVYYMGSGWSKGGVESPESWLKMLEQEREKRLHPLQVSME</sequence>
<dbReference type="InterPro" id="IPR032342">
    <property type="entry name" value="DUF4861"/>
</dbReference>
<dbReference type="RefSeq" id="WP_009136754.1">
    <property type="nucleotide sequence ID" value="NZ_JH594596.1"/>
</dbReference>
<protein>
    <recommendedName>
        <fullName evidence="3">DUF4861 domain-containing protein</fullName>
    </recommendedName>
</protein>
<keyword evidence="2" id="KW-1185">Reference proteome</keyword>
<dbReference type="HOGENOM" id="CLU_696291_0_0_10"/>
<dbReference type="GeneID" id="98069173"/>
<dbReference type="PATRIC" id="fig|742817.3.peg.1713"/>
<dbReference type="EMBL" id="ADMC01000022">
    <property type="protein sequence ID" value="EHP47753.1"/>
    <property type="molecule type" value="Genomic_DNA"/>
</dbReference>
<dbReference type="PROSITE" id="PS51257">
    <property type="entry name" value="PROKAR_LIPOPROTEIN"/>
    <property type="match status" value="1"/>
</dbReference>
<dbReference type="SUPFAM" id="SSF74650">
    <property type="entry name" value="Galactose mutarotase-like"/>
    <property type="match status" value="1"/>
</dbReference>
<dbReference type="GO" id="GO:0005975">
    <property type="term" value="P:carbohydrate metabolic process"/>
    <property type="evidence" value="ECO:0007669"/>
    <property type="project" value="InterPro"/>
</dbReference>
<dbReference type="GO" id="GO:0003824">
    <property type="term" value="F:catalytic activity"/>
    <property type="evidence" value="ECO:0007669"/>
    <property type="project" value="InterPro"/>
</dbReference>
<proteinExistence type="predicted"/>
<evidence type="ECO:0008006" key="3">
    <source>
        <dbReference type="Google" id="ProtNLM"/>
    </source>
</evidence>
<dbReference type="eggNOG" id="COG4677">
    <property type="taxonomic scope" value="Bacteria"/>
</dbReference>
<dbReference type="AlphaFoldDB" id="H1DH70"/>
<dbReference type="Pfam" id="PF16153">
    <property type="entry name" value="DUF4861"/>
    <property type="match status" value="1"/>
</dbReference>
<name>H1DH70_9BACT</name>
<gene>
    <name evidence="1" type="ORF">HMPREF9449_01606</name>
</gene>
<dbReference type="Proteomes" id="UP000004892">
    <property type="component" value="Unassembled WGS sequence"/>
</dbReference>
<comment type="caution">
    <text evidence="1">The sequence shown here is derived from an EMBL/GenBank/DDBJ whole genome shotgun (WGS) entry which is preliminary data.</text>
</comment>
<dbReference type="InterPro" id="IPR011013">
    <property type="entry name" value="Gal_mutarotase_sf_dom"/>
</dbReference>